<evidence type="ECO:0000313" key="1">
    <source>
        <dbReference type="EMBL" id="MEW9263933.1"/>
    </source>
</evidence>
<evidence type="ECO:0000313" key="2">
    <source>
        <dbReference type="Proteomes" id="UP001555826"/>
    </source>
</evidence>
<name>A0ABV3P3C3_9ACTN</name>
<gene>
    <name evidence="1" type="ORF">AB1207_04165</name>
</gene>
<reference evidence="1 2" key="1">
    <citation type="submission" date="2024-07" db="EMBL/GenBank/DDBJ databases">
        <authorList>
            <person name="Thanompreechachai J."/>
            <person name="Duangmal K."/>
        </authorList>
    </citation>
    <scope>NUCLEOTIDE SEQUENCE [LARGE SCALE GENOMIC DNA]</scope>
    <source>
        <strain evidence="1 2">KCTC 19886</strain>
    </source>
</reference>
<dbReference type="EMBL" id="JBFNQN010000003">
    <property type="protein sequence ID" value="MEW9263933.1"/>
    <property type="molecule type" value="Genomic_DNA"/>
</dbReference>
<protein>
    <submittedName>
        <fullName evidence="1">Uncharacterized protein</fullName>
    </submittedName>
</protein>
<organism evidence="1 2">
    <name type="scientific">Kineococcus endophyticus</name>
    <dbReference type="NCBI Taxonomy" id="1181883"/>
    <lineage>
        <taxon>Bacteria</taxon>
        <taxon>Bacillati</taxon>
        <taxon>Actinomycetota</taxon>
        <taxon>Actinomycetes</taxon>
        <taxon>Kineosporiales</taxon>
        <taxon>Kineosporiaceae</taxon>
        <taxon>Kineococcus</taxon>
    </lineage>
</organism>
<sequence length="301" mass="33600">MSMHQRRVYRPNVWDAEFGSRLAGAEDEVIHVEEGVLISADNAVLVEAIVEEWAAKPPVPQLNQIWSDRREYRPDSASASVLQINFHAPVTGAASLLHGKNVFTSAGNNQSRDHSWTVSISVEVRDEMLDDPRLEENLLHSLNSWKTALATSCREVSKEVADHRDEMRSKVAVLLDRRRRRVEIARSATVAADINLERVLPGEVMHIPVSREIINLEQIEQSAANGVPEYRLTEAIAQSLLATITSFGKALERLPRTASRIAGEDEESIRDVLLFLLNANWRGLATGETFIGEGKSDILLR</sequence>
<dbReference type="RefSeq" id="WP_367636537.1">
    <property type="nucleotide sequence ID" value="NZ_JBFNQN010000003.1"/>
</dbReference>
<proteinExistence type="predicted"/>
<dbReference type="Proteomes" id="UP001555826">
    <property type="component" value="Unassembled WGS sequence"/>
</dbReference>
<keyword evidence="2" id="KW-1185">Reference proteome</keyword>
<comment type="caution">
    <text evidence="1">The sequence shown here is derived from an EMBL/GenBank/DDBJ whole genome shotgun (WGS) entry which is preliminary data.</text>
</comment>
<accession>A0ABV3P3C3</accession>